<dbReference type="GO" id="GO:0004190">
    <property type="term" value="F:aspartic-type endopeptidase activity"/>
    <property type="evidence" value="ECO:0007669"/>
    <property type="project" value="InterPro"/>
</dbReference>
<evidence type="ECO:0000313" key="3">
    <source>
        <dbReference type="Proteomes" id="UP000192727"/>
    </source>
</evidence>
<evidence type="ECO:0000313" key="2">
    <source>
        <dbReference type="EMBL" id="ARF66811.1"/>
    </source>
</evidence>
<dbReference type="Pfam" id="PF01478">
    <property type="entry name" value="Peptidase_A24"/>
    <property type="match status" value="1"/>
</dbReference>
<organism evidence="2 3">
    <name type="scientific">Paenibacillus larvae subsp. pulvifaciens</name>
    <dbReference type="NCBI Taxonomy" id="1477"/>
    <lineage>
        <taxon>Bacteria</taxon>
        <taxon>Bacillati</taxon>
        <taxon>Bacillota</taxon>
        <taxon>Bacilli</taxon>
        <taxon>Bacillales</taxon>
        <taxon>Paenibacillaceae</taxon>
        <taxon>Paenibacillus</taxon>
    </lineage>
</organism>
<dbReference type="RefSeq" id="WP_077997368.1">
    <property type="nucleotide sequence ID" value="NZ_CP019794.1"/>
</dbReference>
<dbReference type="PANTHER" id="PTHR30487">
    <property type="entry name" value="TYPE 4 PREPILIN-LIKE PROTEINS LEADER PEPTIDE-PROCESSING ENZYME"/>
    <property type="match status" value="1"/>
</dbReference>
<dbReference type="Gene3D" id="1.20.120.1220">
    <property type="match status" value="1"/>
</dbReference>
<sequence>MIQEACLLVIICTAFVSDIRTSAIPNYITIGGLATGVIFQAAVYGMTGLFQALTATATGFLLLLLLYMFGALGAGDVKLFAAVGAWSSIPFVLSSMMYSLLYAGFIGLGILLWRRELTRRFFGLVMWFFRAILLRDKYVIKGLKQLQHIRFPFMYAVLPGILTAFVELKWL</sequence>
<protein>
    <submittedName>
        <fullName evidence="2">Uncharacterized protein</fullName>
    </submittedName>
</protein>
<dbReference type="InterPro" id="IPR050882">
    <property type="entry name" value="Prepilin_peptidase/N-MTase"/>
</dbReference>
<evidence type="ECO:0000256" key="1">
    <source>
        <dbReference type="ARBA" id="ARBA00005801"/>
    </source>
</evidence>
<reference evidence="2 3" key="1">
    <citation type="submission" date="2017-03" db="EMBL/GenBank/DDBJ databases">
        <title>Paenibacillus larvae genome sequencing.</title>
        <authorList>
            <person name="Dingman D.W."/>
        </authorList>
    </citation>
    <scope>NUCLEOTIDE SEQUENCE [LARGE SCALE GENOMIC DNA]</scope>
    <source>
        <strain evidence="2 3">SAG 10367</strain>
    </source>
</reference>
<dbReference type="InterPro" id="IPR000045">
    <property type="entry name" value="Prepilin_IV_endopep_pep"/>
</dbReference>
<dbReference type="AlphaFoldDB" id="A0A1V0UNU4"/>
<dbReference type="Proteomes" id="UP000192727">
    <property type="component" value="Chromosome"/>
</dbReference>
<name>A0A1V0UNU4_9BACL</name>
<dbReference type="GeneID" id="64218633"/>
<gene>
    <name evidence="2" type="ORF">B7C51_01760</name>
</gene>
<proteinExistence type="inferred from homology"/>
<comment type="similarity">
    <text evidence="1">Belongs to the peptidase A24 family.</text>
</comment>
<dbReference type="EMBL" id="CP020557">
    <property type="protein sequence ID" value="ARF66811.1"/>
    <property type="molecule type" value="Genomic_DNA"/>
</dbReference>
<dbReference type="GO" id="GO:0006465">
    <property type="term" value="P:signal peptide processing"/>
    <property type="evidence" value="ECO:0007669"/>
    <property type="project" value="TreeGrafter"/>
</dbReference>
<accession>A0A1V0UNU4</accession>
<dbReference type="PANTHER" id="PTHR30487:SF0">
    <property type="entry name" value="PREPILIN LEADER PEPTIDASE_N-METHYLTRANSFERASE-RELATED"/>
    <property type="match status" value="1"/>
</dbReference>
<dbReference type="GO" id="GO:0005886">
    <property type="term" value="C:plasma membrane"/>
    <property type="evidence" value="ECO:0007669"/>
    <property type="project" value="TreeGrafter"/>
</dbReference>